<evidence type="ECO:0000259" key="1">
    <source>
        <dbReference type="PROSITE" id="PS51462"/>
    </source>
</evidence>
<dbReference type="InterPro" id="IPR015797">
    <property type="entry name" value="NUDIX_hydrolase-like_dom_sf"/>
</dbReference>
<organism evidence="2 3">
    <name type="scientific">Gordonia cholesterolivorans</name>
    <dbReference type="NCBI Taxonomy" id="559625"/>
    <lineage>
        <taxon>Bacteria</taxon>
        <taxon>Bacillati</taxon>
        <taxon>Actinomycetota</taxon>
        <taxon>Actinomycetes</taxon>
        <taxon>Mycobacteriales</taxon>
        <taxon>Gordoniaceae</taxon>
        <taxon>Gordonia</taxon>
    </lineage>
</organism>
<keyword evidence="2" id="KW-0378">Hydrolase</keyword>
<dbReference type="RefSeq" id="WP_006895856.1">
    <property type="nucleotide sequence ID" value="NZ_BAAARB010000009.1"/>
</dbReference>
<evidence type="ECO:0000313" key="3">
    <source>
        <dbReference type="Proteomes" id="UP001501170"/>
    </source>
</evidence>
<dbReference type="Gene3D" id="3.90.79.10">
    <property type="entry name" value="Nucleoside Triphosphate Pyrophosphohydrolase"/>
    <property type="match status" value="1"/>
</dbReference>
<proteinExistence type="predicted"/>
<dbReference type="CDD" id="cd03674">
    <property type="entry name" value="NUDIX_Hydrolase"/>
    <property type="match status" value="1"/>
</dbReference>
<gene>
    <name evidence="2" type="ORF">GCM10009855_20700</name>
</gene>
<comment type="caution">
    <text evidence="2">The sequence shown here is derived from an EMBL/GenBank/DDBJ whole genome shotgun (WGS) entry which is preliminary data.</text>
</comment>
<reference evidence="2 3" key="1">
    <citation type="journal article" date="2019" name="Int. J. Syst. Evol. Microbiol.">
        <title>The Global Catalogue of Microorganisms (GCM) 10K type strain sequencing project: providing services to taxonomists for standard genome sequencing and annotation.</title>
        <authorList>
            <consortium name="The Broad Institute Genomics Platform"/>
            <consortium name="The Broad Institute Genome Sequencing Center for Infectious Disease"/>
            <person name="Wu L."/>
            <person name="Ma J."/>
        </authorList>
    </citation>
    <scope>NUCLEOTIDE SEQUENCE [LARGE SCALE GENOMIC DNA]</scope>
    <source>
        <strain evidence="2 3">JCM 16227</strain>
    </source>
</reference>
<dbReference type="Proteomes" id="UP001501170">
    <property type="component" value="Unassembled WGS sequence"/>
</dbReference>
<feature type="domain" description="Nudix hydrolase" evidence="1">
    <location>
        <begin position="46"/>
        <end position="183"/>
    </location>
</feature>
<protein>
    <submittedName>
        <fullName evidence="2">NUDIX hydrolase</fullName>
    </submittedName>
</protein>
<dbReference type="InterPro" id="IPR000086">
    <property type="entry name" value="NUDIX_hydrolase_dom"/>
</dbReference>
<dbReference type="Pfam" id="PF00293">
    <property type="entry name" value="NUDIX"/>
    <property type="match status" value="1"/>
</dbReference>
<dbReference type="GO" id="GO:0016787">
    <property type="term" value="F:hydrolase activity"/>
    <property type="evidence" value="ECO:0007669"/>
    <property type="project" value="UniProtKB-KW"/>
</dbReference>
<keyword evidence="3" id="KW-1185">Reference proteome</keyword>
<accession>A0ABN3HHQ1</accession>
<sequence>MSALHASAVESLTAWTAPDPHQDSIRHAYLAFLAATDDACRRACAAGHLTASVIVFDADLTHVLLTLHPRVGKWIQLGGHCEPQDATLAEAALREGLEESGLSSLTLSDRPVQLHAHPITCSLGVPTRHLDVRFAAVADREADGSLPPIVRSDESVDLAWWPVGDLPSEVDAESVPGLVELGAAALATTA</sequence>
<evidence type="ECO:0000313" key="2">
    <source>
        <dbReference type="EMBL" id="GAA2380502.1"/>
    </source>
</evidence>
<dbReference type="SUPFAM" id="SSF55811">
    <property type="entry name" value="Nudix"/>
    <property type="match status" value="1"/>
</dbReference>
<dbReference type="EMBL" id="BAAARB010000009">
    <property type="protein sequence ID" value="GAA2380502.1"/>
    <property type="molecule type" value="Genomic_DNA"/>
</dbReference>
<name>A0ABN3HHQ1_9ACTN</name>
<dbReference type="PROSITE" id="PS51462">
    <property type="entry name" value="NUDIX"/>
    <property type="match status" value="1"/>
</dbReference>